<dbReference type="SUPFAM" id="SSF53448">
    <property type="entry name" value="Nucleotide-diphospho-sugar transferases"/>
    <property type="match status" value="1"/>
</dbReference>
<gene>
    <name evidence="3" type="ORF">G9U51_02245</name>
</gene>
<dbReference type="Pfam" id="PF00535">
    <property type="entry name" value="Glycos_transf_2"/>
    <property type="match status" value="1"/>
</dbReference>
<dbReference type="GO" id="GO:0016758">
    <property type="term" value="F:hexosyltransferase activity"/>
    <property type="evidence" value="ECO:0007669"/>
    <property type="project" value="UniProtKB-ARBA"/>
</dbReference>
<dbReference type="InterPro" id="IPR001173">
    <property type="entry name" value="Glyco_trans_2-like"/>
</dbReference>
<evidence type="ECO:0000259" key="2">
    <source>
        <dbReference type="Pfam" id="PF00535"/>
    </source>
</evidence>
<dbReference type="Gene3D" id="3.90.550.10">
    <property type="entry name" value="Spore Coat Polysaccharide Biosynthesis Protein SpsA, Chain A"/>
    <property type="match status" value="1"/>
</dbReference>
<dbReference type="PANTHER" id="PTHR22916:SF3">
    <property type="entry name" value="UDP-GLCNAC:BETAGAL BETA-1,3-N-ACETYLGLUCOSAMINYLTRANSFERASE-LIKE PROTEIN 1"/>
    <property type="match status" value="1"/>
</dbReference>
<reference evidence="3" key="1">
    <citation type="submission" date="2020-03" db="EMBL/GenBank/DDBJ databases">
        <title>Draft sequencing of Calidifontibacter sp. DB0510.</title>
        <authorList>
            <person name="Kim D.-U."/>
        </authorList>
    </citation>
    <scope>NUCLEOTIDE SEQUENCE</scope>
    <source>
        <strain evidence="3">DB0510</strain>
    </source>
</reference>
<evidence type="ECO:0000313" key="4">
    <source>
        <dbReference type="Proteomes" id="UP000744769"/>
    </source>
</evidence>
<dbReference type="RefSeq" id="WP_166192416.1">
    <property type="nucleotide sequence ID" value="NZ_JAAOIV010000001.1"/>
</dbReference>
<sequence length="605" mass="64827">MPLLSVVVPFYNVEAYLEQCLVSLRDQLLQDIEVVLVDDGSPDGSLAIAERFVAADPRFRLVRQDNAGLGPARNTGVAHATGRYLAFVDSDDVVPPRAYTALVGTLEQTGSDLAGGNAYRFSADRGVYQSWTHADPFAETVLRTTLDRTVILTKDRMAWNKVYRRSFWDEHGLAFPAIKYEDYPVTLRAYLEASSVDVLADHVYFWRDRESGDSITQQVADLGNARERFESARMVLDVLAHHDANSAVRQAVQGYFVHVDLVSLCLAMVAVPPADRPAVEGMAVELARLLPASAGADATHIARLLHRSLLAGDLPLARSLARWRLGGGGRALATEFARRPRPAALPLLAGAVVRSGLRQNPLGSRLLRATLQDARWDGDRLLLTVRARIRGSFAGRVRASASAGGLPVTVEAVRPAGHAVLVDLTVGGLDHLEAPAALHLTLRAGPLRWAGPVTFDAQASTPGIHRVGDHWVDLVEGEDGLQLTRVADPVVVRASAEGSRFTLRPATGSGMPAVVQRPAPTPDLPLDLDGTTEATTLVAGDPPDDPVTGSSQRPVLLADGRPVRLTGAPATVRAGADELSLTRDTAGGLVLRRARRLRDAGTPAG</sequence>
<feature type="domain" description="Glycosyltransferase 2-like" evidence="2">
    <location>
        <begin position="5"/>
        <end position="167"/>
    </location>
</feature>
<comment type="caution">
    <text evidence="3">The sequence shown here is derived from an EMBL/GenBank/DDBJ whole genome shotgun (WGS) entry which is preliminary data.</text>
</comment>
<evidence type="ECO:0000256" key="1">
    <source>
        <dbReference type="SAM" id="MobiDB-lite"/>
    </source>
</evidence>
<keyword evidence="4" id="KW-1185">Reference proteome</keyword>
<dbReference type="EMBL" id="JAAOIV010000001">
    <property type="protein sequence ID" value="NHN54600.1"/>
    <property type="molecule type" value="Genomic_DNA"/>
</dbReference>
<dbReference type="CDD" id="cd00761">
    <property type="entry name" value="Glyco_tranf_GTA_type"/>
    <property type="match status" value="1"/>
</dbReference>
<dbReference type="InterPro" id="IPR029044">
    <property type="entry name" value="Nucleotide-diphossugar_trans"/>
</dbReference>
<accession>A0A967E8W4</accession>
<organism evidence="3 4">
    <name type="scientific">Metallococcus carri</name>
    <dbReference type="NCBI Taxonomy" id="1656884"/>
    <lineage>
        <taxon>Bacteria</taxon>
        <taxon>Bacillati</taxon>
        <taxon>Actinomycetota</taxon>
        <taxon>Actinomycetes</taxon>
        <taxon>Micrococcales</taxon>
        <taxon>Dermacoccaceae</taxon>
        <taxon>Metallococcus</taxon>
    </lineage>
</organism>
<dbReference type="AlphaFoldDB" id="A0A967E8W4"/>
<feature type="region of interest" description="Disordered" evidence="1">
    <location>
        <begin position="534"/>
        <end position="554"/>
    </location>
</feature>
<name>A0A967E8W4_9MICO</name>
<evidence type="ECO:0000313" key="3">
    <source>
        <dbReference type="EMBL" id="NHN54600.1"/>
    </source>
</evidence>
<protein>
    <submittedName>
        <fullName evidence="3">Glycosyltransferase</fullName>
    </submittedName>
</protein>
<proteinExistence type="predicted"/>
<dbReference type="PANTHER" id="PTHR22916">
    <property type="entry name" value="GLYCOSYLTRANSFERASE"/>
    <property type="match status" value="1"/>
</dbReference>
<dbReference type="Proteomes" id="UP000744769">
    <property type="component" value="Unassembled WGS sequence"/>
</dbReference>